<gene>
    <name evidence="2" type="ORF">DWX97_09125</name>
</gene>
<evidence type="ECO:0000259" key="1">
    <source>
        <dbReference type="Pfam" id="PF03050"/>
    </source>
</evidence>
<name>A0A412IJZ8_9BACE</name>
<protein>
    <recommendedName>
        <fullName evidence="1">Transposase IS66 central domain-containing protein</fullName>
    </recommendedName>
</protein>
<dbReference type="Proteomes" id="UP000283341">
    <property type="component" value="Unassembled WGS sequence"/>
</dbReference>
<organism evidence="2 3">
    <name type="scientific">Bacteroides cellulosilyticus</name>
    <dbReference type="NCBI Taxonomy" id="246787"/>
    <lineage>
        <taxon>Bacteria</taxon>
        <taxon>Pseudomonadati</taxon>
        <taxon>Bacteroidota</taxon>
        <taxon>Bacteroidia</taxon>
        <taxon>Bacteroidales</taxon>
        <taxon>Bacteroidaceae</taxon>
        <taxon>Bacteroides</taxon>
    </lineage>
</organism>
<comment type="caution">
    <text evidence="2">The sequence shown here is derived from an EMBL/GenBank/DDBJ whole genome shotgun (WGS) entry which is preliminary data.</text>
</comment>
<reference evidence="2 3" key="1">
    <citation type="submission" date="2018-08" db="EMBL/GenBank/DDBJ databases">
        <title>A genome reference for cultivated species of the human gut microbiota.</title>
        <authorList>
            <person name="Zou Y."/>
            <person name="Xue W."/>
            <person name="Luo G."/>
        </authorList>
    </citation>
    <scope>NUCLEOTIDE SEQUENCE [LARGE SCALE GENOMIC DNA]</scope>
    <source>
        <strain evidence="2 3">AF22-3AC</strain>
    </source>
</reference>
<proteinExistence type="predicted"/>
<accession>A0A412IJZ8</accession>
<sequence length="101" mass="11787">MLNIDETWCRVVCVKIEHLLCWAYVKAKFKLASDIAKNEEAAWFVEQIGRLYLIEAECLRRRLTPVEIKKRRNKSDVGEILKGLRKRALELQQDNAVTTAK</sequence>
<dbReference type="EMBL" id="QRVJ01000005">
    <property type="protein sequence ID" value="RGS37879.1"/>
    <property type="molecule type" value="Genomic_DNA"/>
</dbReference>
<evidence type="ECO:0000313" key="2">
    <source>
        <dbReference type="EMBL" id="RGS37879.1"/>
    </source>
</evidence>
<feature type="domain" description="Transposase IS66 central" evidence="1">
    <location>
        <begin position="15"/>
        <end position="89"/>
    </location>
</feature>
<evidence type="ECO:0000313" key="3">
    <source>
        <dbReference type="Proteomes" id="UP000283341"/>
    </source>
</evidence>
<dbReference type="Pfam" id="PF03050">
    <property type="entry name" value="DDE_Tnp_IS66"/>
    <property type="match status" value="1"/>
</dbReference>
<dbReference type="InterPro" id="IPR004291">
    <property type="entry name" value="Transposase_IS66_central"/>
</dbReference>
<dbReference type="AlphaFoldDB" id="A0A412IJZ8"/>